<dbReference type="GO" id="GO:0005886">
    <property type="term" value="C:plasma membrane"/>
    <property type="evidence" value="ECO:0007669"/>
    <property type="project" value="UniProtKB-SubCell"/>
</dbReference>
<dbReference type="PROSITE" id="PS00154">
    <property type="entry name" value="ATPASE_E1_E2"/>
    <property type="match status" value="1"/>
</dbReference>
<evidence type="ECO:0000256" key="3">
    <source>
        <dbReference type="ARBA" id="ARBA00012790"/>
    </source>
</evidence>
<comment type="caution">
    <text evidence="16">The sequence shown here is derived from an EMBL/GenBank/DDBJ whole genome shotgun (WGS) entry which is preliminary data.</text>
</comment>
<feature type="domain" description="Cation-transporting P-type ATPase N-terminal" evidence="15">
    <location>
        <begin position="18"/>
        <end position="92"/>
    </location>
</feature>
<dbReference type="Pfam" id="PF13246">
    <property type="entry name" value="Cation_ATPase"/>
    <property type="match status" value="1"/>
</dbReference>
<dbReference type="GO" id="GO:0005524">
    <property type="term" value="F:ATP binding"/>
    <property type="evidence" value="ECO:0007669"/>
    <property type="project" value="UniProtKB-KW"/>
</dbReference>
<protein>
    <recommendedName>
        <fullName evidence="3">P-type Ca(2+) transporter</fullName>
        <ecNumber evidence="3">7.2.2.10</ecNumber>
    </recommendedName>
</protein>
<gene>
    <name evidence="16" type="ORF">HMPREF1872_00184</name>
</gene>
<dbReference type="InterPro" id="IPR023299">
    <property type="entry name" value="ATPase_P-typ_cyto_dom_N"/>
</dbReference>
<dbReference type="STRING" id="1497955.HMPREF1872_00184"/>
<dbReference type="PANTHER" id="PTHR43294:SF21">
    <property type="entry name" value="CATION TRANSPORTING ATPASE"/>
    <property type="match status" value="1"/>
</dbReference>
<organism evidence="16 17">
    <name type="scientific">Amygdalobacter nucleatus</name>
    <dbReference type="NCBI Taxonomy" id="3029274"/>
    <lineage>
        <taxon>Bacteria</taxon>
        <taxon>Bacillati</taxon>
        <taxon>Bacillota</taxon>
        <taxon>Clostridia</taxon>
        <taxon>Eubacteriales</taxon>
        <taxon>Oscillospiraceae</taxon>
        <taxon>Amygdalobacter</taxon>
    </lineage>
</organism>
<keyword evidence="7" id="KW-0479">Metal-binding</keyword>
<evidence type="ECO:0000313" key="16">
    <source>
        <dbReference type="EMBL" id="KXB42508.1"/>
    </source>
</evidence>
<keyword evidence="5" id="KW-0109">Calcium transport</keyword>
<dbReference type="Pfam" id="PF00122">
    <property type="entry name" value="E1-E2_ATPase"/>
    <property type="match status" value="1"/>
</dbReference>
<keyword evidence="4" id="KW-1003">Cell membrane</keyword>
<dbReference type="InterPro" id="IPR001757">
    <property type="entry name" value="P_typ_ATPase"/>
</dbReference>
<feature type="transmembrane region" description="Helical" evidence="14">
    <location>
        <begin position="872"/>
        <end position="892"/>
    </location>
</feature>
<evidence type="ECO:0000256" key="14">
    <source>
        <dbReference type="SAM" id="Phobius"/>
    </source>
</evidence>
<dbReference type="GO" id="GO:0005388">
    <property type="term" value="F:P-type calcium transporter activity"/>
    <property type="evidence" value="ECO:0007669"/>
    <property type="project" value="UniProtKB-EC"/>
</dbReference>
<dbReference type="GO" id="GO:0046872">
    <property type="term" value="F:metal ion binding"/>
    <property type="evidence" value="ECO:0007669"/>
    <property type="project" value="UniProtKB-KW"/>
</dbReference>
<dbReference type="Gene3D" id="3.40.1110.10">
    <property type="entry name" value="Calcium-transporting ATPase, cytoplasmic domain N"/>
    <property type="match status" value="1"/>
</dbReference>
<keyword evidence="5" id="KW-0406">Ion transport</keyword>
<evidence type="ECO:0000256" key="11">
    <source>
        <dbReference type="ARBA" id="ARBA00022989"/>
    </source>
</evidence>
<dbReference type="InterPro" id="IPR008250">
    <property type="entry name" value="ATPase_P-typ_transduc_dom_A_sf"/>
</dbReference>
<dbReference type="GO" id="GO:0140352">
    <property type="term" value="P:export from cell"/>
    <property type="evidence" value="ECO:0007669"/>
    <property type="project" value="UniProtKB-ARBA"/>
</dbReference>
<evidence type="ECO:0000256" key="6">
    <source>
        <dbReference type="ARBA" id="ARBA00022692"/>
    </source>
</evidence>
<dbReference type="InterPro" id="IPR023214">
    <property type="entry name" value="HAD_sf"/>
</dbReference>
<dbReference type="GO" id="GO:0016887">
    <property type="term" value="F:ATP hydrolysis activity"/>
    <property type="evidence" value="ECO:0007669"/>
    <property type="project" value="InterPro"/>
</dbReference>
<dbReference type="EC" id="7.2.2.10" evidence="3"/>
<dbReference type="FunFam" id="2.70.150.10:FF:000016">
    <property type="entry name" value="Calcium-transporting P-type ATPase putative"/>
    <property type="match status" value="1"/>
</dbReference>
<dbReference type="Proteomes" id="UP000070080">
    <property type="component" value="Unassembled WGS sequence"/>
</dbReference>
<comment type="subcellular location">
    <subcellularLocation>
        <location evidence="1">Cell membrane</location>
        <topology evidence="1">Multi-pass membrane protein</topology>
    </subcellularLocation>
</comment>
<keyword evidence="9" id="KW-0067">ATP-binding</keyword>
<evidence type="ECO:0000259" key="15">
    <source>
        <dbReference type="SMART" id="SM00831"/>
    </source>
</evidence>
<sequence length="939" mass="101898">MIEQTKEKPEQQKLDKRQFYQASVETLITDLETDEKLGLTETVAKQRLEKVGYNKLKEVEKEPFWHKILAQFEDFTVIILIVAAIISGFTGDALEALIIIAIVIVNAILGVVQEGRAEKAVEALQKMTTSEAKVIRDGKLKQINAELLVPGDIVQLEAGDVVPADLRLLTSSNLKVEEAALTGESVPVEKNAEFEAQGELQLGDRKNMLFSTTAVTYGQAKAMVVASGEDTEIGFIADRLANIEEQMTPLQVGINQLGKVLGVACIVITIITFLVGLLQGGEPFNLFMTAVSLAVAAIPEGLPAVVTIVLALGMNRMAKHNAIVKRLLAVETLGSVNVICSDKTGTLTQNAMTVTHVYTDSELYTVSGTGYDPVGEIKSASGEVVTTDNKSKNFARLLEIATLCNEAALDEADGTYKVIGDPTEGALLTLSGKLAYSKADLQAKYEYVASLPFDSNRKMMSVFYNGIAGSCLSLTKGAPDIVLSHCQFELTKSGLVELTEARRAEILTNNSNLAKQALRVLAYAYKESSETDFSAENGMIFVGLTGMIDPARPEAKAAIAVCKQAGIKVKMITGDYKDTAVAIAHDLGLMQADDAVLTGQELSQMSDDELSQRVNQTAVYARVSPEHKVKIVEALRKQDAICAMTGDGVNDAPALKQADIGVAMGITGTEVAKGAASMILTDDNFATIVNAVEEGRIIYANIRKFVGFLLSCNIGEILVIFLSIMILGPEMIPLEPIQLLWLNLVTDSFPALALGQEFGERDIMLAPPRSRNAKILDKEMTWSIVVQATAIFICVFLGFTYGRYIYPDFIISNGIKDVADFFSPLGLPGHMPSAGARTMAFTTLICAELLRAYSCRSEHFSVFSIGFFSNKVMNRSVLLSMFLLLVVLYVPFLDPVFDTVALTLVDWVVVIVLSAIPFVAGEIFKLLYHHDTRKKVKSK</sequence>
<dbReference type="Gene3D" id="2.70.150.10">
    <property type="entry name" value="Calcium-transporting ATPase, cytoplasmic transduction domain A"/>
    <property type="match status" value="1"/>
</dbReference>
<feature type="transmembrane region" description="Helical" evidence="14">
    <location>
        <begin position="286"/>
        <end position="312"/>
    </location>
</feature>
<keyword evidence="8" id="KW-0547">Nucleotide-binding</keyword>
<dbReference type="InterPro" id="IPR036412">
    <property type="entry name" value="HAD-like_sf"/>
</dbReference>
<dbReference type="InterPro" id="IPR018303">
    <property type="entry name" value="ATPase_P-typ_P_site"/>
</dbReference>
<dbReference type="FunFam" id="3.40.50.1000:FF:000028">
    <property type="entry name" value="Calcium-transporting P-type ATPase, putative"/>
    <property type="match status" value="1"/>
</dbReference>
<keyword evidence="6 14" id="KW-0812">Transmembrane</keyword>
<keyword evidence="5" id="KW-0813">Transport</keyword>
<feature type="transmembrane region" description="Helical" evidence="14">
    <location>
        <begin position="260"/>
        <end position="280"/>
    </location>
</feature>
<dbReference type="InterPro" id="IPR006068">
    <property type="entry name" value="ATPase_P-typ_cation-transptr_C"/>
</dbReference>
<comment type="catalytic activity">
    <reaction evidence="13">
        <text>Ca(2+)(in) + ATP + H2O = Ca(2+)(out) + ADP + phosphate + H(+)</text>
        <dbReference type="Rhea" id="RHEA:18105"/>
        <dbReference type="ChEBI" id="CHEBI:15377"/>
        <dbReference type="ChEBI" id="CHEBI:15378"/>
        <dbReference type="ChEBI" id="CHEBI:29108"/>
        <dbReference type="ChEBI" id="CHEBI:30616"/>
        <dbReference type="ChEBI" id="CHEBI:43474"/>
        <dbReference type="ChEBI" id="CHEBI:456216"/>
        <dbReference type="EC" id="7.2.2.10"/>
    </reaction>
</comment>
<evidence type="ECO:0000256" key="13">
    <source>
        <dbReference type="ARBA" id="ARBA00048694"/>
    </source>
</evidence>
<dbReference type="PATRIC" id="fig|1497955.3.peg.179"/>
<keyword evidence="17" id="KW-1185">Reference proteome</keyword>
<feature type="transmembrane region" description="Helical" evidence="14">
    <location>
        <begin position="64"/>
        <end position="87"/>
    </location>
</feature>
<feature type="transmembrane region" description="Helical" evidence="14">
    <location>
        <begin position="705"/>
        <end position="727"/>
    </location>
</feature>
<evidence type="ECO:0000256" key="2">
    <source>
        <dbReference type="ARBA" id="ARBA00005675"/>
    </source>
</evidence>
<name>A0A133YH35_9FIRM</name>
<evidence type="ECO:0000256" key="1">
    <source>
        <dbReference type="ARBA" id="ARBA00004651"/>
    </source>
</evidence>
<dbReference type="Pfam" id="PF00689">
    <property type="entry name" value="Cation_ATPase_C"/>
    <property type="match status" value="1"/>
</dbReference>
<dbReference type="SFLD" id="SFLDS00003">
    <property type="entry name" value="Haloacid_Dehalogenase"/>
    <property type="match status" value="1"/>
</dbReference>
<accession>A0A133YH35</accession>
<evidence type="ECO:0000256" key="10">
    <source>
        <dbReference type="ARBA" id="ARBA00022967"/>
    </source>
</evidence>
<dbReference type="FunFam" id="3.40.50.1000:FF:000001">
    <property type="entry name" value="Phospholipid-transporting ATPase IC"/>
    <property type="match status" value="1"/>
</dbReference>
<dbReference type="InterPro" id="IPR023298">
    <property type="entry name" value="ATPase_P-typ_TM_dom_sf"/>
</dbReference>
<dbReference type="InterPro" id="IPR050510">
    <property type="entry name" value="Cation_transp_ATPase_P-type"/>
</dbReference>
<feature type="transmembrane region" description="Helical" evidence="14">
    <location>
        <begin position="904"/>
        <end position="928"/>
    </location>
</feature>
<keyword evidence="5" id="KW-0106">Calcium</keyword>
<feature type="transmembrane region" description="Helical" evidence="14">
    <location>
        <begin position="93"/>
        <end position="112"/>
    </location>
</feature>
<reference evidence="17" key="1">
    <citation type="submission" date="2016-01" db="EMBL/GenBank/DDBJ databases">
        <authorList>
            <person name="Mitreva M."/>
            <person name="Pepin K.H."/>
            <person name="Mihindukulasuriya K.A."/>
            <person name="Fulton R."/>
            <person name="Fronick C."/>
            <person name="O'Laughlin M."/>
            <person name="Miner T."/>
            <person name="Herter B."/>
            <person name="Rosa B.A."/>
            <person name="Cordes M."/>
            <person name="Tomlinson C."/>
            <person name="Wollam A."/>
            <person name="Palsikar V.B."/>
            <person name="Mardis E.R."/>
            <person name="Wilson R.K."/>
        </authorList>
    </citation>
    <scope>NUCLEOTIDE SEQUENCE [LARGE SCALE GENOMIC DNA]</scope>
    <source>
        <strain evidence="17">KA00274</strain>
    </source>
</reference>
<dbReference type="InterPro" id="IPR059000">
    <property type="entry name" value="ATPase_P-type_domA"/>
</dbReference>
<comment type="similarity">
    <text evidence="2">Belongs to the cation transport ATPase (P-type) (TC 3.A.3) family. Type IIA subfamily.</text>
</comment>
<evidence type="ECO:0000256" key="5">
    <source>
        <dbReference type="ARBA" id="ARBA00022568"/>
    </source>
</evidence>
<evidence type="ECO:0000256" key="12">
    <source>
        <dbReference type="ARBA" id="ARBA00023136"/>
    </source>
</evidence>
<evidence type="ECO:0000256" key="9">
    <source>
        <dbReference type="ARBA" id="ARBA00022840"/>
    </source>
</evidence>
<dbReference type="SUPFAM" id="SSF56784">
    <property type="entry name" value="HAD-like"/>
    <property type="match status" value="1"/>
</dbReference>
<dbReference type="InterPro" id="IPR004014">
    <property type="entry name" value="ATPase_P-typ_cation-transptr_N"/>
</dbReference>
<dbReference type="AlphaFoldDB" id="A0A133YH35"/>
<dbReference type="NCBIfam" id="TIGR01494">
    <property type="entry name" value="ATPase_P-type"/>
    <property type="match status" value="2"/>
</dbReference>
<evidence type="ECO:0000256" key="7">
    <source>
        <dbReference type="ARBA" id="ARBA00022723"/>
    </source>
</evidence>
<keyword evidence="10" id="KW-1278">Translocase</keyword>
<dbReference type="SUPFAM" id="SSF81653">
    <property type="entry name" value="Calcium ATPase, transduction domain A"/>
    <property type="match status" value="1"/>
</dbReference>
<evidence type="ECO:0000256" key="8">
    <source>
        <dbReference type="ARBA" id="ARBA00022741"/>
    </source>
</evidence>
<dbReference type="OrthoDB" id="9760364at2"/>
<feature type="transmembrane region" description="Helical" evidence="14">
    <location>
        <begin position="780"/>
        <end position="799"/>
    </location>
</feature>
<evidence type="ECO:0000256" key="4">
    <source>
        <dbReference type="ARBA" id="ARBA00022475"/>
    </source>
</evidence>
<dbReference type="PANTHER" id="PTHR43294">
    <property type="entry name" value="SODIUM/POTASSIUM-TRANSPORTING ATPASE SUBUNIT ALPHA"/>
    <property type="match status" value="1"/>
</dbReference>
<dbReference type="SUPFAM" id="SSF81660">
    <property type="entry name" value="Metal cation-transporting ATPase, ATP-binding domain N"/>
    <property type="match status" value="1"/>
</dbReference>
<dbReference type="Gene3D" id="1.20.1110.10">
    <property type="entry name" value="Calcium-transporting ATPase, transmembrane domain"/>
    <property type="match status" value="1"/>
</dbReference>
<dbReference type="EMBL" id="LSCV01000002">
    <property type="protein sequence ID" value="KXB42508.1"/>
    <property type="molecule type" value="Genomic_DNA"/>
</dbReference>
<dbReference type="RefSeq" id="WP_066712567.1">
    <property type="nucleotide sequence ID" value="NZ_CP118869.1"/>
</dbReference>
<dbReference type="PRINTS" id="PR00120">
    <property type="entry name" value="HATPASE"/>
</dbReference>
<dbReference type="SMART" id="SM00831">
    <property type="entry name" value="Cation_ATPase_N"/>
    <property type="match status" value="1"/>
</dbReference>
<evidence type="ECO:0000313" key="17">
    <source>
        <dbReference type="Proteomes" id="UP000070080"/>
    </source>
</evidence>
<dbReference type="InterPro" id="IPR044492">
    <property type="entry name" value="P_typ_ATPase_HD_dom"/>
</dbReference>
<dbReference type="SUPFAM" id="SSF81665">
    <property type="entry name" value="Calcium ATPase, transmembrane domain M"/>
    <property type="match status" value="1"/>
</dbReference>
<dbReference type="SFLD" id="SFLDF00027">
    <property type="entry name" value="p-type_atpase"/>
    <property type="match status" value="1"/>
</dbReference>
<dbReference type="SFLD" id="SFLDG00002">
    <property type="entry name" value="C1.7:_P-type_atpase_like"/>
    <property type="match status" value="1"/>
</dbReference>
<dbReference type="Pfam" id="PF00690">
    <property type="entry name" value="Cation_ATPase_N"/>
    <property type="match status" value="1"/>
</dbReference>
<keyword evidence="12 14" id="KW-0472">Membrane</keyword>
<keyword evidence="11 14" id="KW-1133">Transmembrane helix</keyword>
<proteinExistence type="inferred from homology"/>
<dbReference type="Gene3D" id="3.40.50.1000">
    <property type="entry name" value="HAD superfamily/HAD-like"/>
    <property type="match status" value="1"/>
</dbReference>
<dbReference type="PRINTS" id="PR00119">
    <property type="entry name" value="CATATPASE"/>
</dbReference>